<dbReference type="CDD" id="cd14014">
    <property type="entry name" value="STKc_PknB_like"/>
    <property type="match status" value="1"/>
</dbReference>
<feature type="domain" description="Protein kinase" evidence="5">
    <location>
        <begin position="109"/>
        <end position="367"/>
    </location>
</feature>
<keyword evidence="7" id="KW-1185">Reference proteome</keyword>
<keyword evidence="2" id="KW-0547">Nucleotide-binding</keyword>
<evidence type="ECO:0000313" key="7">
    <source>
        <dbReference type="Proteomes" id="UP000319852"/>
    </source>
</evidence>
<dbReference type="GO" id="GO:0004674">
    <property type="term" value="F:protein serine/threonine kinase activity"/>
    <property type="evidence" value="ECO:0007669"/>
    <property type="project" value="UniProtKB-EC"/>
</dbReference>
<dbReference type="KEGG" id="amob:HG15A2_03340"/>
<dbReference type="SMART" id="SM00220">
    <property type="entry name" value="S_TKc"/>
    <property type="match status" value="1"/>
</dbReference>
<evidence type="ECO:0000259" key="5">
    <source>
        <dbReference type="PROSITE" id="PS50011"/>
    </source>
</evidence>
<dbReference type="PROSITE" id="PS50011">
    <property type="entry name" value="PROTEIN_KINASE_DOM"/>
    <property type="match status" value="1"/>
</dbReference>
<proteinExistence type="predicted"/>
<dbReference type="GO" id="GO:0005524">
    <property type="term" value="F:ATP binding"/>
    <property type="evidence" value="ECO:0007669"/>
    <property type="project" value="UniProtKB-KW"/>
</dbReference>
<dbReference type="OrthoDB" id="263922at2"/>
<gene>
    <name evidence="6" type="primary">prkC_2</name>
    <name evidence="6" type="ORF">HG15A2_03340</name>
</gene>
<dbReference type="AlphaFoldDB" id="A0A517MQB0"/>
<reference evidence="6 7" key="1">
    <citation type="submission" date="2019-02" db="EMBL/GenBank/DDBJ databases">
        <title>Deep-cultivation of Planctomycetes and their phenomic and genomic characterization uncovers novel biology.</title>
        <authorList>
            <person name="Wiegand S."/>
            <person name="Jogler M."/>
            <person name="Boedeker C."/>
            <person name="Pinto D."/>
            <person name="Vollmers J."/>
            <person name="Rivas-Marin E."/>
            <person name="Kohn T."/>
            <person name="Peeters S.H."/>
            <person name="Heuer A."/>
            <person name="Rast P."/>
            <person name="Oberbeckmann S."/>
            <person name="Bunk B."/>
            <person name="Jeske O."/>
            <person name="Meyerdierks A."/>
            <person name="Storesund J.E."/>
            <person name="Kallscheuer N."/>
            <person name="Luecker S."/>
            <person name="Lage O.M."/>
            <person name="Pohl T."/>
            <person name="Merkel B.J."/>
            <person name="Hornburger P."/>
            <person name="Mueller R.-W."/>
            <person name="Bruemmer F."/>
            <person name="Labrenz M."/>
            <person name="Spormann A.M."/>
            <person name="Op den Camp H."/>
            <person name="Overmann J."/>
            <person name="Amann R."/>
            <person name="Jetten M.S.M."/>
            <person name="Mascher T."/>
            <person name="Medema M.H."/>
            <person name="Devos D.P."/>
            <person name="Kaster A.-K."/>
            <person name="Ovreas L."/>
            <person name="Rohde M."/>
            <person name="Galperin M.Y."/>
            <person name="Jogler C."/>
        </authorList>
    </citation>
    <scope>NUCLEOTIDE SEQUENCE [LARGE SCALE GENOMIC DNA]</scope>
    <source>
        <strain evidence="6 7">HG15A2</strain>
    </source>
</reference>
<dbReference type="EMBL" id="CP036263">
    <property type="protein sequence ID" value="QDS97075.1"/>
    <property type="molecule type" value="Genomic_DNA"/>
</dbReference>
<organism evidence="6 7">
    <name type="scientific">Adhaeretor mobilis</name>
    <dbReference type="NCBI Taxonomy" id="1930276"/>
    <lineage>
        <taxon>Bacteria</taxon>
        <taxon>Pseudomonadati</taxon>
        <taxon>Planctomycetota</taxon>
        <taxon>Planctomycetia</taxon>
        <taxon>Pirellulales</taxon>
        <taxon>Lacipirellulaceae</taxon>
        <taxon>Adhaeretor</taxon>
    </lineage>
</organism>
<dbReference type="Proteomes" id="UP000319852">
    <property type="component" value="Chromosome"/>
</dbReference>
<dbReference type="SUPFAM" id="SSF56112">
    <property type="entry name" value="Protein kinase-like (PK-like)"/>
    <property type="match status" value="1"/>
</dbReference>
<sequence>MSDDPVTYSALSPDEQAALSLWIEGAEEHIRIEGMTAIKRTLAETPVRLRASLFTQLVPLLIEEHRVRHGRTPTLHELRLANPDLSAELTAVYPRLPVSYRLPVELHGYRVTQVVGDGGQAVVLRAQDDVHSTVAIKLSTSARHNELLLRERRLLGECNHPGIISVIGSGMQEDRAYYVMPYLRGMTLADKYASHRPEASEVVRLGAELCSIVDHLHRQGILHRDIKPANVWIDDHGAVKLIDLGMAVERSRWGEPLPPIQEFHGTPAFMSPEQAASDGQQDGELSDVFSIGATLYWLGTGSPPFDGGSGESVLSKAAACQYDQDQLQAVTNWPRPLLRACLAAMAADPAKRTASAADLADALHVSTNRSTTLSIGKSKSIAAILMLLLLTGLGIASLPKGLDPLVTASPEKKRGVDPVAEEPAKPPWIDIVSDTFDIDLAAIQADDFAVTARSLMRLVEPWGEQQRGPSAQPELAVRIPEQLLGIVKAIECRVGDYAWNKLGPTHDANTFVMPLDPIAAGSHGPVEIRIASEQSGGSGTAVGPFRYDIKVSQALRDDADLFGAELLNGAATAKCFEDTPTGWVVREDYSKRYTPLIFNMSFRSKQEAPMTSVGLELKKLRDDNPEDPKFQHQQIREYFRLVSKDIQSSNRLWVKIDFHNGVSRGPFLIEKPPSAQQERQQRVNAWFDQLDSDSECARYSYSKFVLTRLNEVLPDLSHLHFVGEYPVYGSSEGFHMADSAELIVDLKQLTRDRVLSLPPVWIRTTVRGRLIGGGFTPTFEIRNDDSPCGCGVAPVAASPGQPKLETYLYIERDAYPDASLSILTLLEDARAFQRDTIEACKRTRLLLSPMRPAGAVSVKHYTDREFKTPMETVRLGVVYARYFNAEGEGVGYSAYRLTPELLQEWTEHALWHVAGPVDVERMQKEKKVTPRPKELPQRGR</sequence>
<keyword evidence="4" id="KW-0067">ATP-binding</keyword>
<evidence type="ECO:0000256" key="2">
    <source>
        <dbReference type="ARBA" id="ARBA00022741"/>
    </source>
</evidence>
<accession>A0A517MQB0</accession>
<dbReference type="EC" id="2.7.11.1" evidence="6"/>
<protein>
    <submittedName>
        <fullName evidence="6">Serine/threonine-protein kinase PrkC</fullName>
        <ecNumber evidence="6">2.7.11.1</ecNumber>
    </submittedName>
</protein>
<evidence type="ECO:0000313" key="6">
    <source>
        <dbReference type="EMBL" id="QDS97075.1"/>
    </source>
</evidence>
<dbReference type="InterPro" id="IPR011009">
    <property type="entry name" value="Kinase-like_dom_sf"/>
</dbReference>
<dbReference type="Pfam" id="PF00069">
    <property type="entry name" value="Pkinase"/>
    <property type="match status" value="1"/>
</dbReference>
<dbReference type="PANTHER" id="PTHR43289">
    <property type="entry name" value="MITOGEN-ACTIVATED PROTEIN KINASE KINASE KINASE 20-RELATED"/>
    <property type="match status" value="1"/>
</dbReference>
<dbReference type="PANTHER" id="PTHR43289:SF6">
    <property type="entry name" value="SERINE_THREONINE-PROTEIN KINASE NEKL-3"/>
    <property type="match status" value="1"/>
</dbReference>
<keyword evidence="3 6" id="KW-0418">Kinase</keyword>
<name>A0A517MQB0_9BACT</name>
<dbReference type="InterPro" id="IPR000719">
    <property type="entry name" value="Prot_kinase_dom"/>
</dbReference>
<evidence type="ECO:0000256" key="3">
    <source>
        <dbReference type="ARBA" id="ARBA00022777"/>
    </source>
</evidence>
<evidence type="ECO:0000256" key="1">
    <source>
        <dbReference type="ARBA" id="ARBA00022679"/>
    </source>
</evidence>
<dbReference type="Gene3D" id="1.10.510.10">
    <property type="entry name" value="Transferase(Phosphotransferase) domain 1"/>
    <property type="match status" value="1"/>
</dbReference>
<dbReference type="RefSeq" id="WP_145057173.1">
    <property type="nucleotide sequence ID" value="NZ_CP036263.1"/>
</dbReference>
<evidence type="ECO:0000256" key="4">
    <source>
        <dbReference type="ARBA" id="ARBA00022840"/>
    </source>
</evidence>
<keyword evidence="1 6" id="KW-0808">Transferase</keyword>